<dbReference type="GO" id="GO:0043115">
    <property type="term" value="F:precorrin-2 dehydrogenase activity"/>
    <property type="evidence" value="ECO:0007669"/>
    <property type="project" value="UniProtKB-EC"/>
</dbReference>
<dbReference type="Gene3D" id="3.40.50.720">
    <property type="entry name" value="NAD(P)-binding Rossmann-like Domain"/>
    <property type="match status" value="1"/>
</dbReference>
<protein>
    <recommendedName>
        <fullName evidence="2">precorrin-2 dehydrogenase</fullName>
        <ecNumber evidence="2">1.3.1.76</ecNumber>
    </recommendedName>
</protein>
<accession>A0A6I6MPY8</accession>
<evidence type="ECO:0000256" key="1">
    <source>
        <dbReference type="ARBA" id="ARBA00005010"/>
    </source>
</evidence>
<evidence type="ECO:0000313" key="7">
    <source>
        <dbReference type="Proteomes" id="UP000431269"/>
    </source>
</evidence>
<reference evidence="7" key="1">
    <citation type="submission" date="2019-12" db="EMBL/GenBank/DDBJ databases">
        <title>Complete genome of Terracaulis silvestris 0127_4.</title>
        <authorList>
            <person name="Vieira S."/>
            <person name="Riedel T."/>
            <person name="Sproer C."/>
            <person name="Pascual J."/>
            <person name="Boedeker C."/>
            <person name="Overmann J."/>
        </authorList>
    </citation>
    <scope>NUCLEOTIDE SEQUENCE [LARGE SCALE GENOMIC DNA]</scope>
    <source>
        <strain evidence="7">0127_4</strain>
    </source>
</reference>
<dbReference type="UniPathway" id="UPA00262">
    <property type="reaction ID" value="UER00222"/>
</dbReference>
<organism evidence="6 7">
    <name type="scientific">Terricaulis silvestris</name>
    <dbReference type="NCBI Taxonomy" id="2686094"/>
    <lineage>
        <taxon>Bacteria</taxon>
        <taxon>Pseudomonadati</taxon>
        <taxon>Pseudomonadota</taxon>
        <taxon>Alphaproteobacteria</taxon>
        <taxon>Caulobacterales</taxon>
        <taxon>Caulobacteraceae</taxon>
        <taxon>Terricaulis</taxon>
    </lineage>
</organism>
<evidence type="ECO:0000256" key="3">
    <source>
        <dbReference type="ARBA" id="ARBA00023002"/>
    </source>
</evidence>
<comment type="pathway">
    <text evidence="1">Porphyrin-containing compound metabolism; siroheme biosynthesis; sirohydrochlorin from precorrin-2: step 1/1.</text>
</comment>
<evidence type="ECO:0000313" key="6">
    <source>
        <dbReference type="EMBL" id="QGZ96231.1"/>
    </source>
</evidence>
<dbReference type="AlphaFoldDB" id="A0A6I6MPY8"/>
<dbReference type="Gene3D" id="3.30.160.110">
    <property type="entry name" value="Siroheme synthase, domain 2"/>
    <property type="match status" value="1"/>
</dbReference>
<evidence type="ECO:0000256" key="5">
    <source>
        <dbReference type="ARBA" id="ARBA00023244"/>
    </source>
</evidence>
<dbReference type="PANTHER" id="PTHR35330:SF1">
    <property type="entry name" value="SIROHEME BIOSYNTHESIS PROTEIN MET8"/>
    <property type="match status" value="1"/>
</dbReference>
<name>A0A6I6MPY8_9CAUL</name>
<keyword evidence="5" id="KW-0627">Porphyrin biosynthesis</keyword>
<dbReference type="SUPFAM" id="SSF75615">
    <property type="entry name" value="Siroheme synthase middle domains-like"/>
    <property type="match status" value="1"/>
</dbReference>
<dbReference type="GO" id="GO:0019354">
    <property type="term" value="P:siroheme biosynthetic process"/>
    <property type="evidence" value="ECO:0007669"/>
    <property type="project" value="UniProtKB-UniPathway"/>
</dbReference>
<sequence>MIPIYLNPAATRIALVGRGRLTVRRLAWLREGGAKPDVWSDAPSIDLAAASPELSPRLPKQTDIEGYHAIWIADLEQEAATLAQWARAAGVLVNVEDVIPLCDFHTPAVVRRGQLTLTAGTGGASPAVARAARERLEEAFPKVWGDALVEIAEARAVLRSDGAAFETLVADARARLAHHGLV</sequence>
<gene>
    <name evidence="6" type="primary">sirC</name>
    <name evidence="6" type="ORF">DSM104635_03089</name>
</gene>
<dbReference type="EC" id="1.3.1.76" evidence="2"/>
<evidence type="ECO:0000256" key="4">
    <source>
        <dbReference type="ARBA" id="ARBA00023027"/>
    </source>
</evidence>
<keyword evidence="4" id="KW-0520">NAD</keyword>
<dbReference type="InterPro" id="IPR028161">
    <property type="entry name" value="Met8-like"/>
</dbReference>
<dbReference type="KEGG" id="tsv:DSM104635_03089"/>
<dbReference type="EMBL" id="CP047045">
    <property type="protein sequence ID" value="QGZ96231.1"/>
    <property type="molecule type" value="Genomic_DNA"/>
</dbReference>
<dbReference type="GO" id="GO:0004325">
    <property type="term" value="F:ferrochelatase activity"/>
    <property type="evidence" value="ECO:0007669"/>
    <property type="project" value="InterPro"/>
</dbReference>
<proteinExistence type="predicted"/>
<dbReference type="Pfam" id="PF13241">
    <property type="entry name" value="NAD_binding_7"/>
    <property type="match status" value="1"/>
</dbReference>
<dbReference type="InterPro" id="IPR006367">
    <property type="entry name" value="Sirohaem_synthase_N"/>
</dbReference>
<dbReference type="RefSeq" id="WP_158767034.1">
    <property type="nucleotide sequence ID" value="NZ_CP047045.1"/>
</dbReference>
<evidence type="ECO:0000256" key="2">
    <source>
        <dbReference type="ARBA" id="ARBA00012400"/>
    </source>
</evidence>
<keyword evidence="7" id="KW-1185">Reference proteome</keyword>
<dbReference type="NCBIfam" id="TIGR01470">
    <property type="entry name" value="cysG_Nterm"/>
    <property type="match status" value="1"/>
</dbReference>
<dbReference type="PANTHER" id="PTHR35330">
    <property type="entry name" value="SIROHEME BIOSYNTHESIS PROTEIN MET8"/>
    <property type="match status" value="1"/>
</dbReference>
<dbReference type="Proteomes" id="UP000431269">
    <property type="component" value="Chromosome"/>
</dbReference>
<keyword evidence="3 6" id="KW-0560">Oxidoreductase</keyword>